<accession>A0A838L656</accession>
<gene>
    <name evidence="1" type="ORF">HZF05_11165</name>
</gene>
<evidence type="ECO:0000313" key="1">
    <source>
        <dbReference type="EMBL" id="MBA2934654.1"/>
    </source>
</evidence>
<keyword evidence="2" id="KW-1185">Reference proteome</keyword>
<sequence>MKSIPWNDMAVLLVEAPGGREIAAEGTLRQMVNRIAARPPSEWHRFAISLPDRRVAPFAYENDDVVVLVDAIRRGADQPR</sequence>
<dbReference type="Proteomes" id="UP000570166">
    <property type="component" value="Unassembled WGS sequence"/>
</dbReference>
<reference evidence="1 2" key="1">
    <citation type="submission" date="2020-07" db="EMBL/GenBank/DDBJ databases">
        <authorList>
            <person name="Sun Q."/>
        </authorList>
    </citation>
    <scope>NUCLEOTIDE SEQUENCE [LARGE SCALE GENOMIC DNA]</scope>
    <source>
        <strain evidence="1 2">CGMCC 1.13654</strain>
    </source>
</reference>
<comment type="caution">
    <text evidence="1">The sequence shown here is derived from an EMBL/GenBank/DDBJ whole genome shotgun (WGS) entry which is preliminary data.</text>
</comment>
<dbReference type="AlphaFoldDB" id="A0A838L656"/>
<evidence type="ECO:0000313" key="2">
    <source>
        <dbReference type="Proteomes" id="UP000570166"/>
    </source>
</evidence>
<proteinExistence type="predicted"/>
<name>A0A838L656_9SPHN</name>
<dbReference type="EMBL" id="JACEIB010000006">
    <property type="protein sequence ID" value="MBA2934654.1"/>
    <property type="molecule type" value="Genomic_DNA"/>
</dbReference>
<protein>
    <submittedName>
        <fullName evidence="1">Uncharacterized protein</fullName>
    </submittedName>
</protein>
<organism evidence="1 2">
    <name type="scientific">Sphingomonas chungangi</name>
    <dbReference type="NCBI Taxonomy" id="2683589"/>
    <lineage>
        <taxon>Bacteria</taxon>
        <taxon>Pseudomonadati</taxon>
        <taxon>Pseudomonadota</taxon>
        <taxon>Alphaproteobacteria</taxon>
        <taxon>Sphingomonadales</taxon>
        <taxon>Sphingomonadaceae</taxon>
        <taxon>Sphingomonas</taxon>
    </lineage>
</organism>